<evidence type="ECO:0000256" key="5">
    <source>
        <dbReference type="SAM" id="Phobius"/>
    </source>
</evidence>
<feature type="domain" description="NFD4 C-terminal" evidence="7">
    <location>
        <begin position="366"/>
        <end position="566"/>
    </location>
</feature>
<sequence length="576" mass="64463">METTPLNSKHPHNMIVEPNSLRHNYHRFLRLKYLKCWRQISLVGGFTLMLIGGSIFSWSSYNRDIREAMGYSVSELNIIFSVGLFGVYFSFLTGFLFDHYGTRGALIYAFVMGTLGYLLYGLQVYLKYNTSAYLTCFFFFIATQGCSGLFQSAVQTSSHNFHRNIRGAVIGFMTSGFPLSGSIYSVIFTSCFKDINDGVAMYLFFLCVTTCVGSFLGMIIMFVVPVEDVFNSSYGKVKFGKIEGLTDHFVLSTDSQNASLSSSIENTPRDRGSFEYRNENQAILPSNVLQQTDEIQHNENLTEKVIVFDNYDQSDDLDNAHEVVIKTVNPIEQITSEKDGLTQQNTQVHTEFHESKKRKTTWLSRCGVLKVFTRFDFYLVIFSVALAAGPSLSLLSNVSLVLQANKVSEDRIELLAVLTSIFHAAGRFIFGCSSDLLVKIHINKALLLSSIAFVLTTLFCVLVLFQENASEIIIWIEPWFLGGILGVGPSLVSEMFGISNFGFNLGAMLTVVAISNIIVSTLSGLFYDSNITDGESSCYGDKCFYNTFFMSTFMCALSSILFMFLAIHAYCSKNKK</sequence>
<dbReference type="Pfam" id="PF23262">
    <property type="entry name" value="NFD4_C"/>
    <property type="match status" value="1"/>
</dbReference>
<feature type="transmembrane region" description="Helical" evidence="5">
    <location>
        <begin position="472"/>
        <end position="493"/>
    </location>
</feature>
<feature type="transmembrane region" description="Helical" evidence="5">
    <location>
        <begin position="105"/>
        <end position="126"/>
    </location>
</feature>
<name>A0A0A1UA19_ENTIV</name>
<evidence type="ECO:0000259" key="6">
    <source>
        <dbReference type="Pfam" id="PF06813"/>
    </source>
</evidence>
<protein>
    <submittedName>
        <fullName evidence="8">Uncharacterized protein</fullName>
    </submittedName>
</protein>
<dbReference type="SUPFAM" id="SSF103473">
    <property type="entry name" value="MFS general substrate transporter"/>
    <property type="match status" value="1"/>
</dbReference>
<dbReference type="KEGG" id="eiv:EIN_403100"/>
<evidence type="ECO:0000259" key="7">
    <source>
        <dbReference type="Pfam" id="PF23262"/>
    </source>
</evidence>
<dbReference type="OrthoDB" id="410267at2759"/>
<feature type="transmembrane region" description="Helical" evidence="5">
    <location>
        <begin position="547"/>
        <end position="571"/>
    </location>
</feature>
<keyword evidence="3 5" id="KW-1133">Transmembrane helix</keyword>
<dbReference type="InterPro" id="IPR056555">
    <property type="entry name" value="NFD4_C"/>
</dbReference>
<dbReference type="Proteomes" id="UP000014680">
    <property type="component" value="Unassembled WGS sequence"/>
</dbReference>
<evidence type="ECO:0000313" key="8">
    <source>
        <dbReference type="EMBL" id="ELP89996.1"/>
    </source>
</evidence>
<dbReference type="AlphaFoldDB" id="A0A0A1UA19"/>
<reference evidence="8 9" key="1">
    <citation type="submission" date="2012-10" db="EMBL/GenBank/DDBJ databases">
        <authorList>
            <person name="Zafar N."/>
            <person name="Inman J."/>
            <person name="Hall N."/>
            <person name="Lorenzi H."/>
            <person name="Caler E."/>
        </authorList>
    </citation>
    <scope>NUCLEOTIDE SEQUENCE [LARGE SCALE GENOMIC DNA]</scope>
    <source>
        <strain evidence="8 9">IP1</strain>
    </source>
</reference>
<dbReference type="InterPro" id="IPR010658">
    <property type="entry name" value="Nodulin-like"/>
</dbReference>
<feature type="transmembrane region" description="Helical" evidence="5">
    <location>
        <begin position="445"/>
        <end position="466"/>
    </location>
</feature>
<evidence type="ECO:0000256" key="4">
    <source>
        <dbReference type="ARBA" id="ARBA00023136"/>
    </source>
</evidence>
<feature type="transmembrane region" description="Helical" evidence="5">
    <location>
        <begin position="199"/>
        <end position="224"/>
    </location>
</feature>
<gene>
    <name evidence="8" type="ORF">EIN_403100</name>
</gene>
<dbReference type="PANTHER" id="PTHR21576:SF158">
    <property type="entry name" value="RIBOSOMAL RNA-PROCESSING PROTEIN 12-LIKE CONSERVED DOMAIN-CONTAINING PROTEIN"/>
    <property type="match status" value="1"/>
</dbReference>
<dbReference type="Gene3D" id="1.20.1250.20">
    <property type="entry name" value="MFS general substrate transporter like domains"/>
    <property type="match status" value="2"/>
</dbReference>
<dbReference type="GO" id="GO:0016020">
    <property type="term" value="C:membrane"/>
    <property type="evidence" value="ECO:0007669"/>
    <property type="project" value="UniProtKB-SubCell"/>
</dbReference>
<comment type="subcellular location">
    <subcellularLocation>
        <location evidence="1">Membrane</location>
        <topology evidence="1">Multi-pass membrane protein</topology>
    </subcellularLocation>
</comment>
<dbReference type="EMBL" id="KB206537">
    <property type="protein sequence ID" value="ELP89996.1"/>
    <property type="molecule type" value="Genomic_DNA"/>
</dbReference>
<keyword evidence="4 5" id="KW-0472">Membrane</keyword>
<feature type="transmembrane region" description="Helical" evidence="5">
    <location>
        <begin position="377"/>
        <end position="402"/>
    </location>
</feature>
<proteinExistence type="predicted"/>
<evidence type="ECO:0000313" key="9">
    <source>
        <dbReference type="Proteomes" id="UP000014680"/>
    </source>
</evidence>
<dbReference type="OMA" id="PDGLGCY"/>
<accession>A0A0A1UA19</accession>
<feature type="transmembrane region" description="Helical" evidence="5">
    <location>
        <begin position="78"/>
        <end position="98"/>
    </location>
</feature>
<evidence type="ECO:0000256" key="1">
    <source>
        <dbReference type="ARBA" id="ARBA00004141"/>
    </source>
</evidence>
<evidence type="ECO:0000256" key="2">
    <source>
        <dbReference type="ARBA" id="ARBA00022692"/>
    </source>
</evidence>
<dbReference type="VEuPathDB" id="AmoebaDB:EIN_403100"/>
<feature type="transmembrane region" description="Helical" evidence="5">
    <location>
        <begin position="165"/>
        <end position="187"/>
    </location>
</feature>
<feature type="transmembrane region" description="Helical" evidence="5">
    <location>
        <begin position="132"/>
        <end position="153"/>
    </location>
</feature>
<feature type="domain" description="Nodulin-like" evidence="6">
    <location>
        <begin position="40"/>
        <end position="225"/>
    </location>
</feature>
<feature type="transmembrane region" description="Helical" evidence="5">
    <location>
        <begin position="414"/>
        <end position="438"/>
    </location>
</feature>
<dbReference type="Pfam" id="PF06813">
    <property type="entry name" value="Nodulin-like"/>
    <property type="match status" value="1"/>
</dbReference>
<keyword evidence="2 5" id="KW-0812">Transmembrane</keyword>
<dbReference type="InterPro" id="IPR036259">
    <property type="entry name" value="MFS_trans_sf"/>
</dbReference>
<feature type="transmembrane region" description="Helical" evidence="5">
    <location>
        <begin position="40"/>
        <end position="58"/>
    </location>
</feature>
<feature type="transmembrane region" description="Helical" evidence="5">
    <location>
        <begin position="505"/>
        <end position="527"/>
    </location>
</feature>
<dbReference type="GeneID" id="14889163"/>
<organism evidence="8 9">
    <name type="scientific">Entamoeba invadens IP1</name>
    <dbReference type="NCBI Taxonomy" id="370355"/>
    <lineage>
        <taxon>Eukaryota</taxon>
        <taxon>Amoebozoa</taxon>
        <taxon>Evosea</taxon>
        <taxon>Archamoebae</taxon>
        <taxon>Mastigamoebida</taxon>
        <taxon>Entamoebidae</taxon>
        <taxon>Entamoeba</taxon>
    </lineage>
</organism>
<evidence type="ECO:0000256" key="3">
    <source>
        <dbReference type="ARBA" id="ARBA00022989"/>
    </source>
</evidence>
<keyword evidence="9" id="KW-1185">Reference proteome</keyword>
<dbReference type="PANTHER" id="PTHR21576">
    <property type="entry name" value="UNCHARACTERIZED NODULIN-LIKE PROTEIN"/>
    <property type="match status" value="1"/>
</dbReference>
<dbReference type="RefSeq" id="XP_004256767.1">
    <property type="nucleotide sequence ID" value="XM_004256719.1"/>
</dbReference>